<dbReference type="Gene3D" id="3.40.630.30">
    <property type="match status" value="1"/>
</dbReference>
<dbReference type="VEuPathDB" id="TriTrypDB:TcIL3000_10_2610"/>
<evidence type="ECO:0000259" key="4">
    <source>
        <dbReference type="PROSITE" id="PS51186"/>
    </source>
</evidence>
<keyword evidence="1 5" id="KW-0808">Transferase</keyword>
<evidence type="ECO:0000313" key="5">
    <source>
        <dbReference type="EMBL" id="CCC93500.1"/>
    </source>
</evidence>
<dbReference type="AlphaFoldDB" id="G0UVT4"/>
<feature type="domain" description="N-acetyltransferase" evidence="4">
    <location>
        <begin position="25"/>
        <end position="180"/>
    </location>
</feature>
<dbReference type="SUPFAM" id="SSF55729">
    <property type="entry name" value="Acyl-CoA N-acyltransferases (Nat)"/>
    <property type="match status" value="1"/>
</dbReference>
<gene>
    <name evidence="5" type="ORF">TCIL3000_10_2610</name>
</gene>
<name>G0UVT4_TRYCI</name>
<evidence type="ECO:0000256" key="3">
    <source>
        <dbReference type="SAM" id="MobiDB-lite"/>
    </source>
</evidence>
<dbReference type="InterPro" id="IPR051556">
    <property type="entry name" value="N-term/lysine_N-AcTrnsfr"/>
</dbReference>
<dbReference type="PANTHER" id="PTHR42919">
    <property type="entry name" value="N-ALPHA-ACETYLTRANSFERASE"/>
    <property type="match status" value="1"/>
</dbReference>
<dbReference type="InterPro" id="IPR000182">
    <property type="entry name" value="GNAT_dom"/>
</dbReference>
<dbReference type="GO" id="GO:0031415">
    <property type="term" value="C:NatA complex"/>
    <property type="evidence" value="ECO:0007669"/>
    <property type="project" value="TreeGrafter"/>
</dbReference>
<proteinExistence type="predicted"/>
<evidence type="ECO:0000256" key="1">
    <source>
        <dbReference type="ARBA" id="ARBA00022679"/>
    </source>
</evidence>
<dbReference type="PROSITE" id="PS51186">
    <property type="entry name" value="GNAT"/>
    <property type="match status" value="1"/>
</dbReference>
<sequence length="204" mass="22960">MVSTSDTPANQQNLALPEPRQIEGLQVRALDDPRLVERIRVLDTYCLPVKYSDHYYDSYVRPCVNKFSCVAFYHGILVGSCTCRLEAGEGENKVFLYIMTIAVLEPYRRLGIGSQLLGSVLRAAAADTKLHIQYVTLHMQVNSPALLFYKAFGFEVAAELPDYYPELEEKAAYLLRRSVYQPHFDPKHQNKAKGTGVKGAKKNG</sequence>
<dbReference type="GO" id="GO:0007064">
    <property type="term" value="P:mitotic sister chromatid cohesion"/>
    <property type="evidence" value="ECO:0007669"/>
    <property type="project" value="TreeGrafter"/>
</dbReference>
<dbReference type="Pfam" id="PF00583">
    <property type="entry name" value="Acetyltransf_1"/>
    <property type="match status" value="1"/>
</dbReference>
<organism evidence="5">
    <name type="scientific">Trypanosoma congolense (strain IL3000)</name>
    <dbReference type="NCBI Taxonomy" id="1068625"/>
    <lineage>
        <taxon>Eukaryota</taxon>
        <taxon>Discoba</taxon>
        <taxon>Euglenozoa</taxon>
        <taxon>Kinetoplastea</taxon>
        <taxon>Metakinetoplastina</taxon>
        <taxon>Trypanosomatida</taxon>
        <taxon>Trypanosomatidae</taxon>
        <taxon>Trypanosoma</taxon>
        <taxon>Nannomonas</taxon>
    </lineage>
</organism>
<dbReference type="InterPro" id="IPR016181">
    <property type="entry name" value="Acyl_CoA_acyltransferase"/>
</dbReference>
<evidence type="ECO:0000256" key="2">
    <source>
        <dbReference type="ARBA" id="ARBA00023315"/>
    </source>
</evidence>
<dbReference type="PANTHER" id="PTHR42919:SF8">
    <property type="entry name" value="N-ALPHA-ACETYLTRANSFERASE 50"/>
    <property type="match status" value="1"/>
</dbReference>
<protein>
    <submittedName>
        <fullName evidence="5">Putative N-acetyltransferase</fullName>
    </submittedName>
</protein>
<feature type="region of interest" description="Disordered" evidence="3">
    <location>
        <begin position="184"/>
        <end position="204"/>
    </location>
</feature>
<reference evidence="5" key="1">
    <citation type="journal article" date="2012" name="Proc. Natl. Acad. Sci. U.S.A.">
        <title>Antigenic diversity is generated by distinct evolutionary mechanisms in African trypanosome species.</title>
        <authorList>
            <person name="Jackson A.P."/>
            <person name="Berry A."/>
            <person name="Aslett M."/>
            <person name="Allison H.C."/>
            <person name="Burton P."/>
            <person name="Vavrova-Anderson J."/>
            <person name="Brown R."/>
            <person name="Browne H."/>
            <person name="Corton N."/>
            <person name="Hauser H."/>
            <person name="Gamble J."/>
            <person name="Gilderthorp R."/>
            <person name="Marcello L."/>
            <person name="McQuillan J."/>
            <person name="Otto T.D."/>
            <person name="Quail M.A."/>
            <person name="Sanders M.J."/>
            <person name="van Tonder A."/>
            <person name="Ginger M.L."/>
            <person name="Field M.C."/>
            <person name="Barry J.D."/>
            <person name="Hertz-Fowler C."/>
            <person name="Berriman M."/>
        </authorList>
    </citation>
    <scope>NUCLEOTIDE SEQUENCE</scope>
    <source>
        <strain evidence="5">IL3000</strain>
    </source>
</reference>
<keyword evidence="2" id="KW-0012">Acyltransferase</keyword>
<accession>G0UVT4</accession>
<dbReference type="CDD" id="cd04301">
    <property type="entry name" value="NAT_SF"/>
    <property type="match status" value="1"/>
</dbReference>
<dbReference type="EMBL" id="HE575323">
    <property type="protein sequence ID" value="CCC93500.1"/>
    <property type="molecule type" value="Genomic_DNA"/>
</dbReference>
<dbReference type="GO" id="GO:0016747">
    <property type="term" value="F:acyltransferase activity, transferring groups other than amino-acyl groups"/>
    <property type="evidence" value="ECO:0007669"/>
    <property type="project" value="InterPro"/>
</dbReference>